<comment type="cofactor">
    <cofactor evidence="1">
        <name>FAD</name>
        <dbReference type="ChEBI" id="CHEBI:57692"/>
    </cofactor>
</comment>
<proteinExistence type="inferred from homology"/>
<evidence type="ECO:0000256" key="7">
    <source>
        <dbReference type="ARBA" id="ARBA00023033"/>
    </source>
</evidence>
<dbReference type="GO" id="GO:0004499">
    <property type="term" value="F:N,N-dimethylaniline monooxygenase activity"/>
    <property type="evidence" value="ECO:0007669"/>
    <property type="project" value="EnsemblFungi"/>
</dbReference>
<dbReference type="SUPFAM" id="SSF51905">
    <property type="entry name" value="FAD/NAD(P)-binding domain"/>
    <property type="match status" value="2"/>
</dbReference>
<dbReference type="HOGENOM" id="CLU_006909_5_0_1"/>
<sequence length="468" mass="52385">MMLPEIRKVAVIGGGPSGAVAAKCLLAEGLTPVIFEQRPSFGGVWNYTPETKAQIPRLPLEDPNFEDEPVSGPSSGDIAQPVFLSPMYPELETNITKDLMVFNKVPFAEELQLFPKHEDINKYVQEYSKDLIPFARFSHRVTRVSRGENMKWEVQRQDVISSRSEESTFDAVIIAAGHYSVPYIPTIAGIQEFEEKHPGSIQHSKYFRTTDGYQNKRVVVVGNSASGVDIATQISKVAKTPIYQSCKHLEGLFKEFPSTAEDKIKALPTIEEFIPESKTVRFKDGTCVSDVDVVLFCTGYLQSMPFLVESDNVSDRMVTDGFCVHRLYQHIFYIPCPTFAIIGLPMKAVPFPLAECQAAFVAGVFSGRLALPSEDEMNAWENDLASKRIADRHFHFLGFPADADYMDMLNSWSTKNKGSRQGLYEPTQWGEKERTIRKNLSKIKAAFMSSKASGKIAKTMAELELSFE</sequence>
<dbReference type="InterPro" id="IPR050346">
    <property type="entry name" value="FMO-like"/>
</dbReference>
<dbReference type="EMBL" id="KI966432">
    <property type="protein sequence ID" value="EWC45007.1"/>
    <property type="molecule type" value="Genomic_DNA"/>
</dbReference>
<evidence type="ECO:0008006" key="10">
    <source>
        <dbReference type="Google" id="ProtNLM"/>
    </source>
</evidence>
<reference evidence="8 9" key="1">
    <citation type="submission" date="2013-05" db="EMBL/GenBank/DDBJ databases">
        <title>Drechslerella stenobrocha genome reveals carnivorous origination and mechanical trapping mechanism of predatory fungi.</title>
        <authorList>
            <person name="Liu X."/>
            <person name="Zhang W."/>
            <person name="Liu K."/>
        </authorList>
    </citation>
    <scope>NUCLEOTIDE SEQUENCE [LARGE SCALE GENOMIC DNA]</scope>
    <source>
        <strain evidence="8 9">248</strain>
    </source>
</reference>
<accession>W7HY05</accession>
<dbReference type="FunFam" id="3.50.50.60:FF:000138">
    <property type="entry name" value="Flavin-containing monooxygenase"/>
    <property type="match status" value="1"/>
</dbReference>
<dbReference type="GO" id="GO:0050661">
    <property type="term" value="F:NADP binding"/>
    <property type="evidence" value="ECO:0007669"/>
    <property type="project" value="InterPro"/>
</dbReference>
<protein>
    <recommendedName>
        <fullName evidence="10">Thiol-specific monooxygenase</fullName>
    </recommendedName>
</protein>
<dbReference type="AlphaFoldDB" id="W7HY05"/>
<keyword evidence="6" id="KW-0560">Oxidoreductase</keyword>
<dbReference type="PRINTS" id="PR00370">
    <property type="entry name" value="FMOXYGENASE"/>
</dbReference>
<keyword evidence="9" id="KW-1185">Reference proteome</keyword>
<evidence type="ECO:0000313" key="8">
    <source>
        <dbReference type="EMBL" id="EWC45007.1"/>
    </source>
</evidence>
<dbReference type="InterPro" id="IPR020946">
    <property type="entry name" value="Flavin_mOase-like"/>
</dbReference>
<evidence type="ECO:0000256" key="5">
    <source>
        <dbReference type="ARBA" id="ARBA00022857"/>
    </source>
</evidence>
<evidence type="ECO:0000256" key="3">
    <source>
        <dbReference type="ARBA" id="ARBA00022630"/>
    </source>
</evidence>
<evidence type="ECO:0000256" key="2">
    <source>
        <dbReference type="ARBA" id="ARBA00009183"/>
    </source>
</evidence>
<dbReference type="OrthoDB" id="66881at2759"/>
<keyword evidence="3" id="KW-0285">Flavoprotein</keyword>
<name>W7HY05_9PEZI</name>
<organism evidence="8 9">
    <name type="scientific">Drechslerella stenobrocha 248</name>
    <dbReference type="NCBI Taxonomy" id="1043628"/>
    <lineage>
        <taxon>Eukaryota</taxon>
        <taxon>Fungi</taxon>
        <taxon>Dikarya</taxon>
        <taxon>Ascomycota</taxon>
        <taxon>Pezizomycotina</taxon>
        <taxon>Orbiliomycetes</taxon>
        <taxon>Orbiliales</taxon>
        <taxon>Orbiliaceae</taxon>
        <taxon>Drechslerella</taxon>
    </lineage>
</organism>
<gene>
    <name evidence="8" type="ORF">DRE_06287</name>
</gene>
<dbReference type="GO" id="GO:0071949">
    <property type="term" value="F:FAD binding"/>
    <property type="evidence" value="ECO:0007669"/>
    <property type="project" value="EnsemblFungi"/>
</dbReference>
<comment type="similarity">
    <text evidence="2">Belongs to the FMO family.</text>
</comment>
<dbReference type="Gene3D" id="3.50.50.60">
    <property type="entry name" value="FAD/NAD(P)-binding domain"/>
    <property type="match status" value="2"/>
</dbReference>
<keyword evidence="4" id="KW-0274">FAD</keyword>
<evidence type="ECO:0000256" key="1">
    <source>
        <dbReference type="ARBA" id="ARBA00001974"/>
    </source>
</evidence>
<evidence type="ECO:0000313" key="9">
    <source>
        <dbReference type="Proteomes" id="UP000024837"/>
    </source>
</evidence>
<dbReference type="PANTHER" id="PTHR23023">
    <property type="entry name" value="DIMETHYLANILINE MONOOXYGENASE"/>
    <property type="match status" value="1"/>
</dbReference>
<dbReference type="Proteomes" id="UP000024837">
    <property type="component" value="Unassembled WGS sequence"/>
</dbReference>
<dbReference type="Pfam" id="PF00743">
    <property type="entry name" value="FMO-like"/>
    <property type="match status" value="3"/>
</dbReference>
<dbReference type="InterPro" id="IPR000960">
    <property type="entry name" value="Flavin_mOase"/>
</dbReference>
<keyword evidence="7" id="KW-0503">Monooxygenase</keyword>
<evidence type="ECO:0000256" key="4">
    <source>
        <dbReference type="ARBA" id="ARBA00022827"/>
    </source>
</evidence>
<keyword evidence="5" id="KW-0521">NADP</keyword>
<dbReference type="InterPro" id="IPR036188">
    <property type="entry name" value="FAD/NAD-bd_sf"/>
</dbReference>
<evidence type="ECO:0000256" key="6">
    <source>
        <dbReference type="ARBA" id="ARBA00023002"/>
    </source>
</evidence>